<comment type="caution">
    <text evidence="4">The sequence shown here is derived from an EMBL/GenBank/DDBJ whole genome shotgun (WGS) entry which is preliminary data.</text>
</comment>
<name>A0A3N0B823_9ACTN</name>
<evidence type="ECO:0000313" key="5">
    <source>
        <dbReference type="Proteomes" id="UP000278632"/>
    </source>
</evidence>
<sequence>MAAALLGATTALALPPYAYAFTLGGAAAEEGAPASTVVLSYEISSSYHVGGAVVAGSSLADLEAMLERESSYCAFANANPMEATGPETCLMTFAWDASAVDLSAPGRYTLKPSIELEEGFSWGVAQPDVSYTVHVVNPHAPSLAYWYRDWAGTLTFPWAGVGEDDLAASSITVQKKGSDERMPLDESPWGRVSTNGAFLYASRIEPGTYILTLTDPSGMKSSSEATVTQEDLSVIYYEGDRDAGDGLGNGLPGGMQPSPEPSNPPEDEPSGSEPPQSNGGIEENPPAPQPKPLPIEPPANDLAYAEDGSNLESYGPNSITLSGTRMNDLATRRTAVLFDFGRATVSIPSEHVRSLSLAGNDSFTVAISGENENLGASAWKNGQPVNAPLETDSASTANSYEALRHVGPILAGAACLALALALGTVGIETRKRRKALSRSTRTPS</sequence>
<evidence type="ECO:0000313" key="4">
    <source>
        <dbReference type="EMBL" id="RNL42964.1"/>
    </source>
</evidence>
<dbReference type="EMBL" id="QICD01000015">
    <property type="protein sequence ID" value="RNL42964.1"/>
    <property type="molecule type" value="Genomic_DNA"/>
</dbReference>
<protein>
    <recommendedName>
        <fullName evidence="6">Peptidase</fullName>
    </recommendedName>
</protein>
<keyword evidence="2" id="KW-0472">Membrane</keyword>
<evidence type="ECO:0000256" key="1">
    <source>
        <dbReference type="SAM" id="MobiDB-lite"/>
    </source>
</evidence>
<organism evidence="4 5">
    <name type="scientific">Paraeggerthella hongkongensis</name>
    <dbReference type="NCBI Taxonomy" id="230658"/>
    <lineage>
        <taxon>Bacteria</taxon>
        <taxon>Bacillati</taxon>
        <taxon>Actinomycetota</taxon>
        <taxon>Coriobacteriia</taxon>
        <taxon>Eggerthellales</taxon>
        <taxon>Eggerthellaceae</taxon>
        <taxon>Paraeggerthella</taxon>
    </lineage>
</organism>
<feature type="chain" id="PRO_5018205668" description="Peptidase" evidence="3">
    <location>
        <begin position="21"/>
        <end position="444"/>
    </location>
</feature>
<evidence type="ECO:0008006" key="6">
    <source>
        <dbReference type="Google" id="ProtNLM"/>
    </source>
</evidence>
<dbReference type="Proteomes" id="UP000278632">
    <property type="component" value="Unassembled WGS sequence"/>
</dbReference>
<keyword evidence="2" id="KW-1133">Transmembrane helix</keyword>
<reference evidence="5" key="1">
    <citation type="submission" date="2018-05" db="EMBL/GenBank/DDBJ databases">
        <title>Genome Sequencing of selected type strains of the family Eggerthellaceae.</title>
        <authorList>
            <person name="Danylec N."/>
            <person name="Stoll D.A."/>
            <person name="Doetsch A."/>
            <person name="Huch M."/>
        </authorList>
    </citation>
    <scope>NUCLEOTIDE SEQUENCE [LARGE SCALE GENOMIC DNA]</scope>
    <source>
        <strain evidence="5">DSM 16106</strain>
    </source>
</reference>
<keyword evidence="5" id="KW-1185">Reference proteome</keyword>
<evidence type="ECO:0000256" key="3">
    <source>
        <dbReference type="SAM" id="SignalP"/>
    </source>
</evidence>
<evidence type="ECO:0000256" key="2">
    <source>
        <dbReference type="SAM" id="Phobius"/>
    </source>
</evidence>
<gene>
    <name evidence="4" type="ORF">DMP08_08250</name>
</gene>
<feature type="signal peptide" evidence="3">
    <location>
        <begin position="1"/>
        <end position="20"/>
    </location>
</feature>
<keyword evidence="2" id="KW-0812">Transmembrane</keyword>
<feature type="transmembrane region" description="Helical" evidence="2">
    <location>
        <begin position="406"/>
        <end position="427"/>
    </location>
</feature>
<feature type="region of interest" description="Disordered" evidence="1">
    <location>
        <begin position="239"/>
        <end position="323"/>
    </location>
</feature>
<dbReference type="AlphaFoldDB" id="A0A3N0B823"/>
<keyword evidence="3" id="KW-0732">Signal</keyword>
<feature type="compositionally biased region" description="Pro residues" evidence="1">
    <location>
        <begin position="285"/>
        <end position="297"/>
    </location>
</feature>
<feature type="compositionally biased region" description="Polar residues" evidence="1">
    <location>
        <begin position="310"/>
        <end position="323"/>
    </location>
</feature>
<proteinExistence type="predicted"/>
<accession>A0A3N0B823</accession>